<evidence type="ECO:0000256" key="6">
    <source>
        <dbReference type="SAM" id="MobiDB-lite"/>
    </source>
</evidence>
<comment type="subcellular location">
    <subcellularLocation>
        <location evidence="1">Preautophagosomal structure membrane</location>
        <topology evidence="1">Peripheral membrane protein</topology>
    </subcellularLocation>
</comment>
<comment type="caution">
    <text evidence="9">The sequence shown here is derived from an EMBL/GenBank/DDBJ whole genome shotgun (WGS) entry which is preliminary data.</text>
</comment>
<dbReference type="SUPFAM" id="SSF56112">
    <property type="entry name" value="Protein kinase-like (PK-like)"/>
    <property type="match status" value="1"/>
</dbReference>
<dbReference type="SMART" id="SM00220">
    <property type="entry name" value="S_TKc"/>
    <property type="match status" value="1"/>
</dbReference>
<dbReference type="InterPro" id="IPR000253">
    <property type="entry name" value="FHA_dom"/>
</dbReference>
<organism evidence="9 10">
    <name type="scientific">Fusarium coffeatum</name>
    <dbReference type="NCBI Taxonomy" id="231269"/>
    <lineage>
        <taxon>Eukaryota</taxon>
        <taxon>Fungi</taxon>
        <taxon>Dikarya</taxon>
        <taxon>Ascomycota</taxon>
        <taxon>Pezizomycotina</taxon>
        <taxon>Sordariomycetes</taxon>
        <taxon>Hypocreomycetidae</taxon>
        <taxon>Hypocreales</taxon>
        <taxon>Nectriaceae</taxon>
        <taxon>Fusarium</taxon>
        <taxon>Fusarium incarnatum-equiseti species complex</taxon>
    </lineage>
</organism>
<evidence type="ECO:0000256" key="2">
    <source>
        <dbReference type="ARBA" id="ARBA00005575"/>
    </source>
</evidence>
<evidence type="ECO:0000259" key="8">
    <source>
        <dbReference type="PROSITE" id="PS50011"/>
    </source>
</evidence>
<dbReference type="PROSITE" id="PS50011">
    <property type="entry name" value="PROTEIN_KINASE_DOM"/>
    <property type="match status" value="1"/>
</dbReference>
<dbReference type="PROSITE" id="PS50006">
    <property type="entry name" value="FHA_DOMAIN"/>
    <property type="match status" value="1"/>
</dbReference>
<dbReference type="GO" id="GO:0010506">
    <property type="term" value="P:regulation of autophagy"/>
    <property type="evidence" value="ECO:0007669"/>
    <property type="project" value="InterPro"/>
</dbReference>
<proteinExistence type="inferred from homology"/>
<dbReference type="OrthoDB" id="5089838at2759"/>
<evidence type="ECO:0000256" key="5">
    <source>
        <dbReference type="ARBA" id="ARBA00030237"/>
    </source>
</evidence>
<name>A0A366QJY7_9HYPO</name>
<dbReference type="InterPro" id="IPR000719">
    <property type="entry name" value="Prot_kinase_dom"/>
</dbReference>
<dbReference type="GO" id="GO:0005524">
    <property type="term" value="F:ATP binding"/>
    <property type="evidence" value="ECO:0007669"/>
    <property type="project" value="InterPro"/>
</dbReference>
<dbReference type="InterPro" id="IPR008984">
    <property type="entry name" value="SMAD_FHA_dom_sf"/>
</dbReference>
<dbReference type="InterPro" id="IPR008271">
    <property type="entry name" value="Ser/Thr_kinase_AS"/>
</dbReference>
<comment type="similarity">
    <text evidence="2">Belongs to the protein kinase superfamily. CAMK Ser/Thr protein kinase family. CHEK2 subfamily.</text>
</comment>
<dbReference type="InterPro" id="IPR011009">
    <property type="entry name" value="Kinase-like_dom_sf"/>
</dbReference>
<dbReference type="Gene3D" id="1.10.510.10">
    <property type="entry name" value="Transferase(Phosphotransferase) domain 1"/>
    <property type="match status" value="1"/>
</dbReference>
<dbReference type="Proteomes" id="UP000253153">
    <property type="component" value="Unassembled WGS sequence"/>
</dbReference>
<dbReference type="PROSITE" id="PS00108">
    <property type="entry name" value="PROTEIN_KINASE_ST"/>
    <property type="match status" value="1"/>
</dbReference>
<gene>
    <name evidence="9" type="ORF">FIESC28_11619</name>
</gene>
<dbReference type="PANTHER" id="PTHR24348">
    <property type="entry name" value="SERINE/THREONINE-PROTEIN KINASE UNC-51-RELATED"/>
    <property type="match status" value="1"/>
</dbReference>
<feature type="compositionally biased region" description="Polar residues" evidence="6">
    <location>
        <begin position="769"/>
        <end position="780"/>
    </location>
</feature>
<keyword evidence="10" id="KW-1185">Reference proteome</keyword>
<evidence type="ECO:0000259" key="7">
    <source>
        <dbReference type="PROSITE" id="PS50006"/>
    </source>
</evidence>
<dbReference type="SUPFAM" id="SSF49879">
    <property type="entry name" value="SMAD/FHA domain"/>
    <property type="match status" value="1"/>
</dbReference>
<dbReference type="GO" id="GO:0006914">
    <property type="term" value="P:autophagy"/>
    <property type="evidence" value="ECO:0007669"/>
    <property type="project" value="UniProtKB-KW"/>
</dbReference>
<dbReference type="GO" id="GO:0034045">
    <property type="term" value="C:phagophore assembly site membrane"/>
    <property type="evidence" value="ECO:0007669"/>
    <property type="project" value="UniProtKB-SubCell"/>
</dbReference>
<feature type="compositionally biased region" description="Acidic residues" evidence="6">
    <location>
        <begin position="815"/>
        <end position="826"/>
    </location>
</feature>
<dbReference type="InterPro" id="IPR045269">
    <property type="entry name" value="Atg1-like"/>
</dbReference>
<keyword evidence="4" id="KW-0072">Autophagy</keyword>
<dbReference type="AlphaFoldDB" id="A0A366QJY7"/>
<feature type="domain" description="FHA" evidence="7">
    <location>
        <begin position="311"/>
        <end position="360"/>
    </location>
</feature>
<protein>
    <recommendedName>
        <fullName evidence="5">Autophagy-related protein 1</fullName>
    </recommendedName>
</protein>
<reference evidence="9 10" key="1">
    <citation type="submission" date="2018-06" db="EMBL/GenBank/DDBJ databases">
        <title>Fusarium incarnatum-equiseti species complex species 28.</title>
        <authorList>
            <person name="Gardiner D.M."/>
        </authorList>
    </citation>
    <scope>NUCLEOTIDE SEQUENCE [LARGE SCALE GENOMIC DNA]</scope>
    <source>
        <strain evidence="9 10">FIESC_28</strain>
    </source>
</reference>
<dbReference type="Pfam" id="PF00069">
    <property type="entry name" value="Pkinase"/>
    <property type="match status" value="1"/>
</dbReference>
<evidence type="ECO:0000313" key="9">
    <source>
        <dbReference type="EMBL" id="RBR04170.1"/>
    </source>
</evidence>
<dbReference type="GeneID" id="42001035"/>
<dbReference type="EMBL" id="QKXC01000433">
    <property type="protein sequence ID" value="RBR04170.1"/>
    <property type="molecule type" value="Genomic_DNA"/>
</dbReference>
<evidence type="ECO:0000256" key="1">
    <source>
        <dbReference type="ARBA" id="ARBA00004623"/>
    </source>
</evidence>
<feature type="region of interest" description="Disordered" evidence="6">
    <location>
        <begin position="741"/>
        <end position="842"/>
    </location>
</feature>
<sequence length="842" mass="95254">MNTPPMSAKSRPKPPDQYFAADLVQGIEHAAKQRADATPEPEFATDASEQNYKYVCEHLSRHFDRHQLQQLRKRISDPMYWECEARCYEDAVVSRLGHVLDERLHRHPVTPATTEDWQSVIRSHRDSLRNHGFSMHAIDNLRFNITSQFYWEIEAELLEPESSRQEAMLMLQWKEEADKKTDRVMTEKQRTMHRHLGAAYQDANCDTASIHISIGLFPAYLLGPLGRVEVKTWSQDMDETNPTLDLAGVVLFLGSFTGVDDIVSLSDNERYHFSPPATAGAGWKGRKLTQEPKGPFLCLTFGRHLFSPEGWVFGSSSDPDICDVQLAKDNSTGISRRHFRIDTEPRTGSPRITVLSRSGVVRLVDQGRVLSLERDKSTEISRMVTLDLGAVSFVVWRPELTEAEQRRYAAQALKWSKEVVAAIATYIPPLNSQPETVTSNVRYGKNNAVYVNEGGVEGRGMTASVMRIYERTSGLVYGAKEPYYKVSDDFGKVRSRWEELKREFDNIAKLDHGIELVMAADKRLPPWLIMEYIPQSLQPRGFDEQGVVDVLIQISSALIHMHAEGISHRDVKPDNILVLGSRPMHVKLADFGTARQIAYGCMDTFTGSPIYMAPEFLNRSLSYTNKVDMFSLGLVGLQCLTSWDPQSDKYWSRGPLSRRDHQGWMRDVIVRQVDTAPLQFRVWLRKMLRRQPEKRGSARKSLRLLLQIQQSLHQETLNLGNAEIPVAGEDAHIQACYGPGDKDVVTRNNKRPASMFSDGSSRSYRKQKQPPQTHQPSQGSVQGGPDSPQPQDSSFVMPSSPYSAPTPYEGKETLEESEESGCEDVEDLAHDWLGNTESEDSE</sequence>
<evidence type="ECO:0000256" key="4">
    <source>
        <dbReference type="ARBA" id="ARBA00023006"/>
    </source>
</evidence>
<evidence type="ECO:0000313" key="10">
    <source>
        <dbReference type="Proteomes" id="UP000253153"/>
    </source>
</evidence>
<feature type="compositionally biased region" description="Polar residues" evidence="6">
    <location>
        <begin position="789"/>
        <end position="803"/>
    </location>
</feature>
<evidence type="ECO:0000256" key="3">
    <source>
        <dbReference type="ARBA" id="ARBA00022448"/>
    </source>
</evidence>
<dbReference type="GO" id="GO:0004674">
    <property type="term" value="F:protein serine/threonine kinase activity"/>
    <property type="evidence" value="ECO:0007669"/>
    <property type="project" value="InterPro"/>
</dbReference>
<feature type="domain" description="Protein kinase" evidence="8">
    <location>
        <begin position="451"/>
        <end position="712"/>
    </location>
</feature>
<keyword evidence="3" id="KW-0813">Transport</keyword>
<accession>A0A366QJY7</accession>
<dbReference type="RefSeq" id="XP_031010205.1">
    <property type="nucleotide sequence ID" value="XM_031165739.1"/>
</dbReference>